<dbReference type="GO" id="GO:1990180">
    <property type="term" value="P:mitochondrial tRNA 3'-end processing"/>
    <property type="evidence" value="ECO:0007669"/>
    <property type="project" value="TreeGrafter"/>
</dbReference>
<dbReference type="eggNOG" id="KOG2121">
    <property type="taxonomic scope" value="Eukaryota"/>
</dbReference>
<dbReference type="VEuPathDB" id="FungiDB:CPSG_04258"/>
<evidence type="ECO:0000256" key="3">
    <source>
        <dbReference type="ARBA" id="ARBA00007823"/>
    </source>
</evidence>
<dbReference type="GO" id="GO:0046872">
    <property type="term" value="F:metal ion binding"/>
    <property type="evidence" value="ECO:0007669"/>
    <property type="project" value="UniProtKB-KW"/>
</dbReference>
<dbReference type="Pfam" id="PF13691">
    <property type="entry name" value="Lactamase_B_4"/>
    <property type="match status" value="1"/>
</dbReference>
<evidence type="ECO:0000256" key="2">
    <source>
        <dbReference type="ARBA" id="ARBA00001947"/>
    </source>
</evidence>
<dbReference type="CDD" id="cd07718">
    <property type="entry name" value="RNaseZ_ELAC1_ELAC2-C-term-like_MBL-fold"/>
    <property type="match status" value="1"/>
</dbReference>
<dbReference type="HOGENOM" id="CLU_006220_0_0_1"/>
<dbReference type="PANTHER" id="PTHR12553">
    <property type="entry name" value="ZINC PHOSPHODIESTERASE ELAC PROTEIN 2"/>
    <property type="match status" value="1"/>
</dbReference>
<keyword evidence="14" id="KW-1185">Reference proteome</keyword>
<dbReference type="OrthoDB" id="527344at2759"/>
<evidence type="ECO:0000256" key="6">
    <source>
        <dbReference type="ARBA" id="ARBA00022722"/>
    </source>
</evidence>
<dbReference type="InterPro" id="IPR036866">
    <property type="entry name" value="RibonucZ/Hydroxyglut_hydro"/>
</dbReference>
<evidence type="ECO:0000256" key="1">
    <source>
        <dbReference type="ARBA" id="ARBA00000402"/>
    </source>
</evidence>
<dbReference type="Gene3D" id="3.60.15.10">
    <property type="entry name" value="Ribonuclease Z/Hydroxyacylglutathione hydrolase-like"/>
    <property type="match status" value="2"/>
</dbReference>
<dbReference type="SUPFAM" id="SSF56281">
    <property type="entry name" value="Metallo-hydrolase/oxidoreductase"/>
    <property type="match status" value="2"/>
</dbReference>
<feature type="compositionally biased region" description="Basic and acidic residues" evidence="11">
    <location>
        <begin position="211"/>
        <end position="221"/>
    </location>
</feature>
<keyword evidence="10" id="KW-0862">Zinc</keyword>
<feature type="domain" description="tRNase Z endonuclease" evidence="12">
    <location>
        <begin position="113"/>
        <end position="175"/>
    </location>
</feature>
<comment type="similarity">
    <text evidence="3">Belongs to the RNase Z family.</text>
</comment>
<evidence type="ECO:0000313" key="14">
    <source>
        <dbReference type="Proteomes" id="UP000002497"/>
    </source>
</evidence>
<dbReference type="OMA" id="MSHCKHT"/>
<name>E9D3R9_COCPS</name>
<evidence type="ECO:0000256" key="8">
    <source>
        <dbReference type="ARBA" id="ARBA00022759"/>
    </source>
</evidence>
<dbReference type="STRING" id="443226.E9D3R9"/>
<comment type="catalytic activity">
    <reaction evidence="1">
        <text>Endonucleolytic cleavage of RNA, removing extra 3' nucleotides from tRNA precursor, generating 3' termini of tRNAs. A 3'-hydroxy group is left at the tRNA terminus and a 5'-phosphoryl group is left at the trailer molecule.</text>
        <dbReference type="EC" id="3.1.26.11"/>
    </reaction>
</comment>
<dbReference type="PANTHER" id="PTHR12553:SF49">
    <property type="entry name" value="ZINC PHOSPHODIESTERASE ELAC PROTEIN 2"/>
    <property type="match status" value="1"/>
</dbReference>
<dbReference type="InterPro" id="IPR047151">
    <property type="entry name" value="RNZ2-like"/>
</dbReference>
<reference evidence="14" key="1">
    <citation type="journal article" date="2010" name="Genome Res.">
        <title>Population genomic sequencing of Coccidioides fungi reveals recent hybridization and transposon control.</title>
        <authorList>
            <person name="Neafsey D.E."/>
            <person name="Barker B.M."/>
            <person name="Sharpton T.J."/>
            <person name="Stajich J.E."/>
            <person name="Park D.J."/>
            <person name="Whiston E."/>
            <person name="Hung C.-Y."/>
            <person name="McMahan C."/>
            <person name="White J."/>
            <person name="Sykes S."/>
            <person name="Heiman D."/>
            <person name="Young S."/>
            <person name="Zeng Q."/>
            <person name="Abouelleil A."/>
            <person name="Aftuck L."/>
            <person name="Bessette D."/>
            <person name="Brown A."/>
            <person name="FitzGerald M."/>
            <person name="Lui A."/>
            <person name="Macdonald J.P."/>
            <person name="Priest M."/>
            <person name="Orbach M.J."/>
            <person name="Galgiani J.N."/>
            <person name="Kirkland T.N."/>
            <person name="Cole G.T."/>
            <person name="Birren B.W."/>
            <person name="Henn M.R."/>
            <person name="Taylor J.W."/>
            <person name="Rounsley S.D."/>
        </authorList>
    </citation>
    <scope>NUCLEOTIDE SEQUENCE [LARGE SCALE GENOMIC DNA]</scope>
    <source>
        <strain evidence="14">RMSCC 757 / Silveira</strain>
    </source>
</reference>
<dbReference type="GO" id="GO:0042781">
    <property type="term" value="F:3'-tRNA processing endoribonuclease activity"/>
    <property type="evidence" value="ECO:0007669"/>
    <property type="project" value="UniProtKB-EC"/>
</dbReference>
<evidence type="ECO:0000256" key="10">
    <source>
        <dbReference type="ARBA" id="ARBA00022833"/>
    </source>
</evidence>
<protein>
    <recommendedName>
        <fullName evidence="4">ribonuclease Z</fullName>
        <ecNumber evidence="4">3.1.26.11</ecNumber>
    </recommendedName>
</protein>
<keyword evidence="5" id="KW-0819">tRNA processing</keyword>
<dbReference type="EC" id="3.1.26.11" evidence="4"/>
<accession>E9D3R9</accession>
<evidence type="ECO:0000256" key="11">
    <source>
        <dbReference type="SAM" id="MobiDB-lite"/>
    </source>
</evidence>
<keyword evidence="7" id="KW-0479">Metal-binding</keyword>
<dbReference type="VEuPathDB" id="FungiDB:D8B26_005531"/>
<organism evidence="14">
    <name type="scientific">Coccidioides posadasii (strain RMSCC 757 / Silveira)</name>
    <name type="common">Valley fever fungus</name>
    <dbReference type="NCBI Taxonomy" id="443226"/>
    <lineage>
        <taxon>Eukaryota</taxon>
        <taxon>Fungi</taxon>
        <taxon>Dikarya</taxon>
        <taxon>Ascomycota</taxon>
        <taxon>Pezizomycotina</taxon>
        <taxon>Eurotiomycetes</taxon>
        <taxon>Eurotiomycetidae</taxon>
        <taxon>Onygenales</taxon>
        <taxon>Onygenaceae</taxon>
        <taxon>Coccidioides</taxon>
    </lineage>
</organism>
<evidence type="ECO:0000256" key="9">
    <source>
        <dbReference type="ARBA" id="ARBA00022801"/>
    </source>
</evidence>
<gene>
    <name evidence="13" type="ORF">CPSG_04258</name>
</gene>
<keyword evidence="9" id="KW-0378">Hydrolase</keyword>
<dbReference type="Proteomes" id="UP000002497">
    <property type="component" value="Unassembled WGS sequence"/>
</dbReference>
<dbReference type="InterPro" id="IPR027794">
    <property type="entry name" value="tRNase_Z_dom"/>
</dbReference>
<proteinExistence type="inferred from homology"/>
<keyword evidence="8" id="KW-0255">Endonuclease</keyword>
<dbReference type="EMBL" id="GL636491">
    <property type="protein sequence ID" value="EFW18712.1"/>
    <property type="molecule type" value="Genomic_DNA"/>
</dbReference>
<evidence type="ECO:0000259" key="12">
    <source>
        <dbReference type="Pfam" id="PF13691"/>
    </source>
</evidence>
<reference evidence="14" key="2">
    <citation type="submission" date="2010-03" db="EMBL/GenBank/DDBJ databases">
        <title>The genome sequence of Coccidioides posadasii strain Silveira.</title>
        <authorList>
            <consortium name="The Broad Institute Genome Sequencing Center for Infectious Disease"/>
            <person name="Neafsey D."/>
            <person name="Orbach M."/>
            <person name="Henn M.R."/>
            <person name="Cole G.T."/>
            <person name="Galgiani J."/>
            <person name="Gardner M.J."/>
            <person name="Kirkland T.N."/>
            <person name="Taylor J.W."/>
            <person name="Young S.K."/>
            <person name="Zeng Q."/>
            <person name="Koehrsen M."/>
            <person name="Alvarado L."/>
            <person name="Berlin A."/>
            <person name="Borenstein D."/>
            <person name="Chapman S.B."/>
            <person name="Chen Z."/>
            <person name="Engels R."/>
            <person name="Freedman E."/>
            <person name="Gellesch M."/>
            <person name="Goldberg J."/>
            <person name="Griggs A."/>
            <person name="Gujja S."/>
            <person name="Heilman E."/>
            <person name="Heiman D."/>
            <person name="Howarth C."/>
            <person name="Jen D."/>
            <person name="Larson L."/>
            <person name="Mehta T."/>
            <person name="Neiman D."/>
            <person name="Park D."/>
            <person name="Pearson M."/>
            <person name="Richards J."/>
            <person name="Roberts A."/>
            <person name="Saif S."/>
            <person name="Shea T."/>
            <person name="Shenoy N."/>
            <person name="Sisk P."/>
            <person name="Stolte C."/>
            <person name="Sykes S."/>
            <person name="Walk T."/>
            <person name="White J."/>
            <person name="Yandava C."/>
            <person name="Haas B."/>
            <person name="Nusbaum C."/>
            <person name="Birren B."/>
        </authorList>
    </citation>
    <scope>NUCLEOTIDE SEQUENCE [LARGE SCALE GENOMIC DNA]</scope>
    <source>
        <strain evidence="14">RMSCC 757 / Silveira</strain>
    </source>
</reference>
<dbReference type="PROSITE" id="PS51257">
    <property type="entry name" value="PROKAR_LIPOPROTEIN"/>
    <property type="match status" value="1"/>
</dbReference>
<evidence type="ECO:0000256" key="7">
    <source>
        <dbReference type="ARBA" id="ARBA00022723"/>
    </source>
</evidence>
<feature type="region of interest" description="Disordered" evidence="11">
    <location>
        <begin position="306"/>
        <end position="341"/>
    </location>
</feature>
<keyword evidence="6" id="KW-0540">Nuclease</keyword>
<feature type="region of interest" description="Disordered" evidence="11">
    <location>
        <begin position="211"/>
        <end position="233"/>
    </location>
</feature>
<dbReference type="GO" id="GO:0005739">
    <property type="term" value="C:mitochondrion"/>
    <property type="evidence" value="ECO:0007669"/>
    <property type="project" value="TreeGrafter"/>
</dbReference>
<sequence>MTDTRALARSVCGLSSTISPFFTAGCRIFSRSSAFGVSPHSYRLLPTTTWTFCKFYQTTRSRPHTDELDATTARAHDFINPRRCWILGGKELSFYPPRRELPYDSNPMKTFIQFVTTPTADTPGTAILLHFDDKRYIFGNLAEGTQRACVERGVKLSRVTDIFFTGKTSWSTHGGIMGMLLTLADALSNASASLLESVDAKIAELKTMRDTTTDPSVRAKAESGLQKRLQERSKLEVQAQQRATLSLRGGPNLTHTIATGRRFICRQGMPICIQEFDGESGIGNSQKVADKPALSDDHIKVWALPILPSNNSGNRTRKRSHDEFEEQVPSSDSSKSSDQRFKDQVTRQAVVSEMFNSDWRMDTLVEMPIAEVSLPATLFVRNPETQEIQPYTGPKPGDSEPLPDIMVLVRKPWPGALVESLPPTSPSECAMSYIIRNHDVRGKFDAKKAAALGVQRGPDYRKLTENQSVLSKNGQIITPDMVLGESRIGKGVAIIELPSVDYVENLIARPEWKSTEVMNGMTAFIWILGKGVGAHPRLQEFISTMSQAQHVFSSPDYSPNDLTFRAVARSTMEFSEIDSARYSPPKYVTSPRSNVPRPEICVAKPGMVVNLEPEFSIENSQTERNIDINQIKRSVGDTVRGHVDAVRQKFNEILFQTKVENMRQSIPNNDAEIITLGTGSSLPSMYRNVAGTLLRVPGHGSYLFDCGEGTLGQLKRVFSPEELKEVLRELKVIWISHLHADHHLGTVSVIKAWYEETFGSPPQKTANFETNLGQFLSEKRLCIVSDIHMLDWLAEYSHVENYGYDKIVPLAATSYERSSGYISSVLTLHRRDKNGLVQEQFGENRGEWINFDSPKHQFMAPFQAATGLSSIFTVPVSHCQGAKAVSFTFPSGLKVSYSGDCRPSEAFTRIGRDSTVLLHEATFEDDMFKDALAKRHSTLSEALMVGKEMHAKVIVLTHFSQRYREMPNIEKAKKTGFVPKFRHQETQQGLETSDIADDLSAKEDLSLQKALGDDVPVILAFDYMRLRLGDALHAEAHMPAMKEHLSASEVEF</sequence>
<dbReference type="AlphaFoldDB" id="E9D3R9"/>
<evidence type="ECO:0000313" key="13">
    <source>
        <dbReference type="EMBL" id="EFW18712.1"/>
    </source>
</evidence>
<evidence type="ECO:0000256" key="5">
    <source>
        <dbReference type="ARBA" id="ARBA00022694"/>
    </source>
</evidence>
<evidence type="ECO:0000256" key="4">
    <source>
        <dbReference type="ARBA" id="ARBA00012477"/>
    </source>
</evidence>
<comment type="cofactor">
    <cofactor evidence="2">
        <name>Zn(2+)</name>
        <dbReference type="ChEBI" id="CHEBI:29105"/>
    </cofactor>
</comment>